<dbReference type="PANTHER" id="PTHR30328">
    <property type="entry name" value="TRANSCRIPTIONAL REPRESSOR"/>
    <property type="match status" value="1"/>
</dbReference>
<accession>A0A430KUC3</accession>
<dbReference type="Gene3D" id="1.10.357.10">
    <property type="entry name" value="Tetracycline Repressor, domain 2"/>
    <property type="match status" value="1"/>
</dbReference>
<dbReference type="SUPFAM" id="SSF46689">
    <property type="entry name" value="Homeodomain-like"/>
    <property type="match status" value="1"/>
</dbReference>
<dbReference type="Pfam" id="PF00440">
    <property type="entry name" value="TetR_N"/>
    <property type="match status" value="1"/>
</dbReference>
<evidence type="ECO:0000256" key="2">
    <source>
        <dbReference type="PROSITE-ProRule" id="PRU00335"/>
    </source>
</evidence>
<dbReference type="Gene3D" id="1.10.10.60">
    <property type="entry name" value="Homeodomain-like"/>
    <property type="match status" value="1"/>
</dbReference>
<keyword evidence="5" id="KW-1185">Reference proteome</keyword>
<gene>
    <name evidence="4" type="ORF">EH243_02420</name>
</gene>
<keyword evidence="1 2" id="KW-0238">DNA-binding</keyword>
<dbReference type="SUPFAM" id="SSF48498">
    <property type="entry name" value="Tetracyclin repressor-like, C-terminal domain"/>
    <property type="match status" value="1"/>
</dbReference>
<protein>
    <submittedName>
        <fullName evidence="4">TetR/AcrR family transcriptional regulator</fullName>
    </submittedName>
</protein>
<dbReference type="EMBL" id="RQXW01000002">
    <property type="protein sequence ID" value="RTE67087.1"/>
    <property type="molecule type" value="Genomic_DNA"/>
</dbReference>
<dbReference type="PRINTS" id="PR00455">
    <property type="entry name" value="HTHTETR"/>
</dbReference>
<comment type="caution">
    <text evidence="4">The sequence shown here is derived from an EMBL/GenBank/DDBJ whole genome shotgun (WGS) entry which is preliminary data.</text>
</comment>
<evidence type="ECO:0000313" key="5">
    <source>
        <dbReference type="Proteomes" id="UP000283087"/>
    </source>
</evidence>
<dbReference type="InterPro" id="IPR001647">
    <property type="entry name" value="HTH_TetR"/>
</dbReference>
<proteinExistence type="predicted"/>
<dbReference type="Proteomes" id="UP000283087">
    <property type="component" value="Unassembled WGS sequence"/>
</dbReference>
<dbReference type="InterPro" id="IPR013573">
    <property type="entry name" value="Tscrpt_reg_YcdC_C"/>
</dbReference>
<name>A0A430KUC3_9GAMM</name>
<evidence type="ECO:0000313" key="4">
    <source>
        <dbReference type="EMBL" id="RTE67087.1"/>
    </source>
</evidence>
<dbReference type="GO" id="GO:0045892">
    <property type="term" value="P:negative regulation of DNA-templated transcription"/>
    <property type="evidence" value="ECO:0007669"/>
    <property type="project" value="InterPro"/>
</dbReference>
<feature type="DNA-binding region" description="H-T-H motif" evidence="2">
    <location>
        <begin position="44"/>
        <end position="63"/>
    </location>
</feature>
<dbReference type="InterPro" id="IPR009057">
    <property type="entry name" value="Homeodomain-like_sf"/>
</dbReference>
<dbReference type="RefSeq" id="WP_126157054.1">
    <property type="nucleotide sequence ID" value="NZ_RQXW01000002.1"/>
</dbReference>
<feature type="domain" description="HTH tetR-type" evidence="3">
    <location>
        <begin position="21"/>
        <end position="81"/>
    </location>
</feature>
<dbReference type="PROSITE" id="PS50977">
    <property type="entry name" value="HTH_TETR_2"/>
    <property type="match status" value="1"/>
</dbReference>
<evidence type="ECO:0000256" key="1">
    <source>
        <dbReference type="ARBA" id="ARBA00023125"/>
    </source>
</evidence>
<dbReference type="OrthoDB" id="6860332at2"/>
<sequence>MPNSSEEIVINKPRRRSRIREAHENTILRAAEQLFSQNGYHGTALETIAEKAGMSKQNLIYYFSSKELLYQRVLRNILDILIEKMTLMDQLGDSPREILTNYIKSKIEISRHYPNASKVFAIEIINGAPYLKKYLQTHLTPALDDDVKLVEKWIAEGVMDRVDPYHLFFMIWSSTQTYADFSSQVSLSLGKEKLEDNDFDRATEFLTHLVIKGLGMK</sequence>
<reference evidence="4 5" key="1">
    <citation type="submission" date="2018-11" db="EMBL/GenBank/DDBJ databases">
        <title>The draft genome sequence of Amphritea opalescens ANRC-JH13T.</title>
        <authorList>
            <person name="Fang Z."/>
            <person name="Zhang Y."/>
            <person name="Han X."/>
        </authorList>
    </citation>
    <scope>NUCLEOTIDE SEQUENCE [LARGE SCALE GENOMIC DNA]</scope>
    <source>
        <strain evidence="4 5">ANRC-JH13</strain>
    </source>
</reference>
<organism evidence="4 5">
    <name type="scientific">Amphritea opalescens</name>
    <dbReference type="NCBI Taxonomy" id="2490544"/>
    <lineage>
        <taxon>Bacteria</taxon>
        <taxon>Pseudomonadati</taxon>
        <taxon>Pseudomonadota</taxon>
        <taxon>Gammaproteobacteria</taxon>
        <taxon>Oceanospirillales</taxon>
        <taxon>Oceanospirillaceae</taxon>
        <taxon>Amphritea</taxon>
    </lineage>
</organism>
<dbReference type="GO" id="GO:0003677">
    <property type="term" value="F:DNA binding"/>
    <property type="evidence" value="ECO:0007669"/>
    <property type="project" value="UniProtKB-UniRule"/>
</dbReference>
<dbReference type="Pfam" id="PF08362">
    <property type="entry name" value="TetR_C_3"/>
    <property type="match status" value="1"/>
</dbReference>
<dbReference type="InterPro" id="IPR050109">
    <property type="entry name" value="HTH-type_TetR-like_transc_reg"/>
</dbReference>
<evidence type="ECO:0000259" key="3">
    <source>
        <dbReference type="PROSITE" id="PS50977"/>
    </source>
</evidence>
<dbReference type="InterPro" id="IPR036271">
    <property type="entry name" value="Tet_transcr_reg_TetR-rel_C_sf"/>
</dbReference>
<dbReference type="AlphaFoldDB" id="A0A430KUC3"/>
<dbReference type="PANTHER" id="PTHR30328:SF54">
    <property type="entry name" value="HTH-TYPE TRANSCRIPTIONAL REPRESSOR SCO4008"/>
    <property type="match status" value="1"/>
</dbReference>